<protein>
    <submittedName>
        <fullName evidence="2">IS481 family transposase</fullName>
    </submittedName>
</protein>
<reference evidence="3" key="1">
    <citation type="journal article" date="2019" name="Int. J. Syst. Evol. Microbiol.">
        <title>The Global Catalogue of Microorganisms (GCM) 10K type strain sequencing project: providing services to taxonomists for standard genome sequencing and annotation.</title>
        <authorList>
            <consortium name="The Broad Institute Genomics Platform"/>
            <consortium name="The Broad Institute Genome Sequencing Center for Infectious Disease"/>
            <person name="Wu L."/>
            <person name="Ma J."/>
        </authorList>
    </citation>
    <scope>NUCLEOTIDE SEQUENCE [LARGE SCALE GENOMIC DNA]</scope>
    <source>
        <strain evidence="3">KCTC 52677</strain>
    </source>
</reference>
<dbReference type="InterPro" id="IPR012337">
    <property type="entry name" value="RNaseH-like_sf"/>
</dbReference>
<dbReference type="InterPro" id="IPR047656">
    <property type="entry name" value="IS481-like_transpos"/>
</dbReference>
<organism evidence="2 3">
    <name type="scientific">Shinella pollutisoli</name>
    <dbReference type="NCBI Taxonomy" id="2250594"/>
    <lineage>
        <taxon>Bacteria</taxon>
        <taxon>Pseudomonadati</taxon>
        <taxon>Pseudomonadota</taxon>
        <taxon>Alphaproteobacteria</taxon>
        <taxon>Hyphomicrobiales</taxon>
        <taxon>Rhizobiaceae</taxon>
        <taxon>Shinella</taxon>
    </lineage>
</organism>
<accession>A0ABV7DFR2</accession>
<dbReference type="Gene3D" id="3.30.420.10">
    <property type="entry name" value="Ribonuclease H-like superfamily/Ribonuclease H"/>
    <property type="match status" value="1"/>
</dbReference>
<name>A0ABV7DFR2_9HYPH</name>
<dbReference type="PANTHER" id="PTHR35004:SF7">
    <property type="entry name" value="INTEGRASE PROTEIN"/>
    <property type="match status" value="1"/>
</dbReference>
<dbReference type="PROSITE" id="PS50994">
    <property type="entry name" value="INTEGRASE"/>
    <property type="match status" value="1"/>
</dbReference>
<dbReference type="InterPro" id="IPR001584">
    <property type="entry name" value="Integrase_cat-core"/>
</dbReference>
<sequence length="321" mass="36603">MGSILHGSARTTPRLRAELQASQESTRSLAIRYGLNPKTVAKWRERTTTTDAPMGPKSPKSTVLTPAEEAIVVAFRQKTLLPLDDVLGCLRDTIPNLNRSALHRCLQRHGISRLPVEETRDRRKRFKSYEIGYVHIDSCELRHAEGKLVMFLAIDRVSKFTHVEFHDCAGKMEGAAFLRNVVEVFPYQIHTVLTDNGMAFADLPKNRTGPSRRFLGPHIFDRVCIANGIEHRLTKPYHPWTNGQAERMNRTIKDATVKVYHYDDLESLKAHVLAFVTAYNFAKHLKALRWRTPYQAICDAWTKDPSIFKINPHHLIPGPHT</sequence>
<dbReference type="NCBIfam" id="NF033577">
    <property type="entry name" value="transpos_IS481"/>
    <property type="match status" value="1"/>
</dbReference>
<proteinExistence type="predicted"/>
<evidence type="ECO:0000259" key="1">
    <source>
        <dbReference type="PROSITE" id="PS50994"/>
    </source>
</evidence>
<dbReference type="PANTHER" id="PTHR35004">
    <property type="entry name" value="TRANSPOSASE RV3428C-RELATED"/>
    <property type="match status" value="1"/>
</dbReference>
<dbReference type="RefSeq" id="WP_257318203.1">
    <property type="nucleotide sequence ID" value="NZ_JANFDG010000044.1"/>
</dbReference>
<evidence type="ECO:0000313" key="3">
    <source>
        <dbReference type="Proteomes" id="UP001595377"/>
    </source>
</evidence>
<dbReference type="SUPFAM" id="SSF53098">
    <property type="entry name" value="Ribonuclease H-like"/>
    <property type="match status" value="1"/>
</dbReference>
<dbReference type="InterPro" id="IPR036397">
    <property type="entry name" value="RNaseH_sf"/>
</dbReference>
<keyword evidence="3" id="KW-1185">Reference proteome</keyword>
<comment type="caution">
    <text evidence="2">The sequence shown here is derived from an EMBL/GenBank/DDBJ whole genome shotgun (WGS) entry which is preliminary data.</text>
</comment>
<dbReference type="EMBL" id="JBHRSP010000016">
    <property type="protein sequence ID" value="MFC3073453.1"/>
    <property type="molecule type" value="Genomic_DNA"/>
</dbReference>
<gene>
    <name evidence="2" type="ORF">ACFOHH_10090</name>
</gene>
<dbReference type="Proteomes" id="UP001595377">
    <property type="component" value="Unassembled WGS sequence"/>
</dbReference>
<feature type="domain" description="Integrase catalytic" evidence="1">
    <location>
        <begin position="111"/>
        <end position="301"/>
    </location>
</feature>
<dbReference type="Pfam" id="PF13683">
    <property type="entry name" value="rve_3"/>
    <property type="match status" value="1"/>
</dbReference>
<evidence type="ECO:0000313" key="2">
    <source>
        <dbReference type="EMBL" id="MFC3073453.1"/>
    </source>
</evidence>